<keyword evidence="4" id="KW-1185">Reference proteome</keyword>
<dbReference type="Proteomes" id="UP001165342">
    <property type="component" value="Unassembled WGS sequence"/>
</dbReference>
<evidence type="ECO:0000256" key="1">
    <source>
        <dbReference type="ARBA" id="ARBA00009437"/>
    </source>
</evidence>
<dbReference type="EMBL" id="JAMGBE010000002">
    <property type="protein sequence ID" value="MCL6729766.1"/>
    <property type="molecule type" value="Genomic_DNA"/>
</dbReference>
<dbReference type="InterPro" id="IPR058163">
    <property type="entry name" value="LysR-type_TF_proteobact-type"/>
</dbReference>
<name>A0ABT0S1S2_9SPHN</name>
<comment type="similarity">
    <text evidence="1">Belongs to the LysR transcriptional regulatory family.</text>
</comment>
<evidence type="ECO:0000259" key="2">
    <source>
        <dbReference type="Pfam" id="PF03466"/>
    </source>
</evidence>
<dbReference type="InterPro" id="IPR005119">
    <property type="entry name" value="LysR_subst-bd"/>
</dbReference>
<accession>A0ABT0S1S2</accession>
<dbReference type="Gene3D" id="3.40.190.290">
    <property type="match status" value="1"/>
</dbReference>
<proteinExistence type="inferred from homology"/>
<evidence type="ECO:0000313" key="4">
    <source>
        <dbReference type="Proteomes" id="UP001165342"/>
    </source>
</evidence>
<protein>
    <submittedName>
        <fullName evidence="3">Substrate binding domain-containing protein</fullName>
    </submittedName>
</protein>
<dbReference type="PANTHER" id="PTHR30537">
    <property type="entry name" value="HTH-TYPE TRANSCRIPTIONAL REGULATOR"/>
    <property type="match status" value="1"/>
</dbReference>
<sequence length="200" mass="22121">MFGRIHVAPLVSDLLEENPDLQIELNLSDRFVNLVEEGVDVAVRIGSLSDSALIARRIGTTRRMLVASPKYLANRGVPTKPEDLASHSLIAFHTTAPDREWKFDLPGRGIIRVPLNPRFSTNSGEGAIEHAIRGGGIAAVFRYHVLSALADGRLVELLDQFASPEVPIQAVFPTTRLLSIKVRAFLRALDTHRSRWSEQV</sequence>
<feature type="domain" description="LysR substrate-binding" evidence="2">
    <location>
        <begin position="2"/>
        <end position="191"/>
    </location>
</feature>
<dbReference type="CDD" id="cd08422">
    <property type="entry name" value="PBP2_CrgA_like"/>
    <property type="match status" value="1"/>
</dbReference>
<organism evidence="3 4">
    <name type="scientific">Sphingomonas hankyongi</name>
    <dbReference type="NCBI Taxonomy" id="2908209"/>
    <lineage>
        <taxon>Bacteria</taxon>
        <taxon>Pseudomonadati</taxon>
        <taxon>Pseudomonadota</taxon>
        <taxon>Alphaproteobacteria</taxon>
        <taxon>Sphingomonadales</taxon>
        <taxon>Sphingomonadaceae</taxon>
        <taxon>Sphingomonas</taxon>
    </lineage>
</organism>
<dbReference type="SUPFAM" id="SSF53850">
    <property type="entry name" value="Periplasmic binding protein-like II"/>
    <property type="match status" value="1"/>
</dbReference>
<evidence type="ECO:0000313" key="3">
    <source>
        <dbReference type="EMBL" id="MCL6729766.1"/>
    </source>
</evidence>
<dbReference type="Pfam" id="PF03466">
    <property type="entry name" value="LysR_substrate"/>
    <property type="match status" value="1"/>
</dbReference>
<dbReference type="PANTHER" id="PTHR30537:SF5">
    <property type="entry name" value="HTH-TYPE TRANSCRIPTIONAL ACTIVATOR TTDR-RELATED"/>
    <property type="match status" value="1"/>
</dbReference>
<gene>
    <name evidence="3" type="ORF">LZ538_06815</name>
</gene>
<reference evidence="3" key="1">
    <citation type="submission" date="2022-05" db="EMBL/GenBank/DDBJ databases">
        <authorList>
            <person name="Jo J.-H."/>
            <person name="Im W.-T."/>
        </authorList>
    </citation>
    <scope>NUCLEOTIDE SEQUENCE</scope>
    <source>
        <strain evidence="3">SE220</strain>
    </source>
</reference>
<comment type="caution">
    <text evidence="3">The sequence shown here is derived from an EMBL/GenBank/DDBJ whole genome shotgun (WGS) entry which is preliminary data.</text>
</comment>